<reference evidence="1" key="1">
    <citation type="submission" date="2016-01" db="EMBL/GenBank/DDBJ databases">
        <authorList>
            <person name="Peeters C."/>
        </authorList>
    </citation>
    <scope>NUCLEOTIDE SEQUENCE [LARGE SCALE GENOMIC DNA]</scope>
    <source>
        <strain evidence="1">LMG 22940</strain>
    </source>
</reference>
<name>A0A158KY79_9BURK</name>
<organism evidence="1 2">
    <name type="scientific">Caballeronia choica</name>
    <dbReference type="NCBI Taxonomy" id="326476"/>
    <lineage>
        <taxon>Bacteria</taxon>
        <taxon>Pseudomonadati</taxon>
        <taxon>Pseudomonadota</taxon>
        <taxon>Betaproteobacteria</taxon>
        <taxon>Burkholderiales</taxon>
        <taxon>Burkholderiaceae</taxon>
        <taxon>Caballeronia</taxon>
    </lineage>
</organism>
<evidence type="ECO:0000313" key="2">
    <source>
        <dbReference type="Proteomes" id="UP000054770"/>
    </source>
</evidence>
<dbReference type="Proteomes" id="UP000054770">
    <property type="component" value="Unassembled WGS sequence"/>
</dbReference>
<comment type="caution">
    <text evidence="1">The sequence shown here is derived from an EMBL/GenBank/DDBJ whole genome shotgun (WGS) entry which is preliminary data.</text>
</comment>
<keyword evidence="2" id="KW-1185">Reference proteome</keyword>
<accession>A0A158KY79</accession>
<sequence>MALWRLCNIADGTDAKDINSGNHNEECIWGAAGLMRVAARMRHDHCAVTAGLDKRAGVGLSVATANADT</sequence>
<proteinExistence type="predicted"/>
<evidence type="ECO:0000313" key="1">
    <source>
        <dbReference type="EMBL" id="SAL85570.1"/>
    </source>
</evidence>
<dbReference type="EMBL" id="FCON02000193">
    <property type="protein sequence ID" value="SAL85570.1"/>
    <property type="molecule type" value="Genomic_DNA"/>
</dbReference>
<gene>
    <name evidence="1" type="ORF">AWB68_07727</name>
</gene>
<dbReference type="AlphaFoldDB" id="A0A158KY79"/>
<protein>
    <submittedName>
        <fullName evidence="1">Uncharacterized protein</fullName>
    </submittedName>
</protein>